<dbReference type="Proteomes" id="UP000064967">
    <property type="component" value="Chromosome"/>
</dbReference>
<keyword evidence="5" id="KW-0460">Magnesium</keyword>
<name>A0A0K1QB17_9BACT</name>
<evidence type="ECO:0000313" key="7">
    <source>
        <dbReference type="EMBL" id="AKV02934.1"/>
    </source>
</evidence>
<dbReference type="RefSeq" id="WP_169928357.1">
    <property type="nucleotide sequence ID" value="NZ_CP012333.1"/>
</dbReference>
<dbReference type="PROSITE" id="PS00723">
    <property type="entry name" value="POLYPRENYL_SYNTHASE_1"/>
    <property type="match status" value="1"/>
</dbReference>
<evidence type="ECO:0000256" key="4">
    <source>
        <dbReference type="ARBA" id="ARBA00022723"/>
    </source>
</evidence>
<dbReference type="EMBL" id="CP012333">
    <property type="protein sequence ID" value="AKV02934.1"/>
    <property type="molecule type" value="Genomic_DNA"/>
</dbReference>
<dbReference type="PROSITE" id="PS00444">
    <property type="entry name" value="POLYPRENYL_SYNTHASE_2"/>
    <property type="match status" value="1"/>
</dbReference>
<dbReference type="SUPFAM" id="SSF48576">
    <property type="entry name" value="Terpenoid synthases"/>
    <property type="match status" value="1"/>
</dbReference>
<dbReference type="STRING" id="1391654.AKJ09_09597"/>
<evidence type="ECO:0000313" key="8">
    <source>
        <dbReference type="Proteomes" id="UP000064967"/>
    </source>
</evidence>
<keyword evidence="3 6" id="KW-0808">Transferase</keyword>
<comment type="similarity">
    <text evidence="2 6">Belongs to the FPP/GGPP synthase family.</text>
</comment>
<dbReference type="CDD" id="cd00685">
    <property type="entry name" value="Trans_IPPS_HT"/>
    <property type="match status" value="1"/>
</dbReference>
<reference evidence="7 8" key="1">
    <citation type="submission" date="2015-08" db="EMBL/GenBank/DDBJ databases">
        <authorList>
            <person name="Babu N.S."/>
            <person name="Beckwith C.J."/>
            <person name="Beseler K.G."/>
            <person name="Brison A."/>
            <person name="Carone J.V."/>
            <person name="Caskin T.P."/>
            <person name="Diamond M."/>
            <person name="Durham M.E."/>
            <person name="Foxe J.M."/>
            <person name="Go M."/>
            <person name="Henderson B.A."/>
            <person name="Jones I.B."/>
            <person name="McGettigan J.A."/>
            <person name="Micheletti S.J."/>
            <person name="Nasrallah M.E."/>
            <person name="Ortiz D."/>
            <person name="Piller C.R."/>
            <person name="Privatt S.R."/>
            <person name="Schneider S.L."/>
            <person name="Sharp S."/>
            <person name="Smith T.C."/>
            <person name="Stanton J.D."/>
            <person name="Ullery H.E."/>
            <person name="Wilson R.J."/>
            <person name="Serrano M.G."/>
            <person name="Buck G."/>
            <person name="Lee V."/>
            <person name="Wang Y."/>
            <person name="Carvalho R."/>
            <person name="Voegtly L."/>
            <person name="Shi R."/>
            <person name="Duckworth R."/>
            <person name="Johnson A."/>
            <person name="Loviza R."/>
            <person name="Walstead R."/>
            <person name="Shah Z."/>
            <person name="Kiflezghi M."/>
            <person name="Wade K."/>
            <person name="Ball S.L."/>
            <person name="Bradley K.W."/>
            <person name="Asai D.J."/>
            <person name="Bowman C.A."/>
            <person name="Russell D.A."/>
            <person name="Pope W.H."/>
            <person name="Jacobs-Sera D."/>
            <person name="Hendrix R.W."/>
            <person name="Hatfull G.F."/>
        </authorList>
    </citation>
    <scope>NUCLEOTIDE SEQUENCE [LARGE SCALE GENOMIC DNA]</scope>
    <source>
        <strain evidence="7 8">DSM 27648</strain>
    </source>
</reference>
<evidence type="ECO:0000256" key="6">
    <source>
        <dbReference type="RuleBase" id="RU004466"/>
    </source>
</evidence>
<sequence length="343" mass="36278">MTFPASLHALHDTAVPDRVGDRTSARLADVRSLIARELEEVEAIIAKHIAAGVAPATESANHLFEAGGKRIRPMALLLATECFRPIDTRARELAAAAEIVHMATLLHDDVVDDSDQRRGRPTSRRVWGNAVSVLAGDLLLVEALRLGSRAHPETWSELINTLGRLVDGEVIQLRGRLAVSLDEDTYFQIVRGKTASLFEWALRAGAREGGASASAIDALGAFGGHLGVAFQLVDDVLDYEGDEGTTGKTMLADLHEGKVTLPLLRAAAASPDVAPLVASVRAGDAAAASTLAAKVRASGACDQVRDLARHETASALHKLEAVPSCRARDVLADVARGLTARLA</sequence>
<evidence type="ECO:0000256" key="1">
    <source>
        <dbReference type="ARBA" id="ARBA00001946"/>
    </source>
</evidence>
<dbReference type="Pfam" id="PF00348">
    <property type="entry name" value="polyprenyl_synt"/>
    <property type="match status" value="1"/>
</dbReference>
<dbReference type="KEGG" id="llu:AKJ09_09597"/>
<dbReference type="GO" id="GO:0004659">
    <property type="term" value="F:prenyltransferase activity"/>
    <property type="evidence" value="ECO:0007669"/>
    <property type="project" value="InterPro"/>
</dbReference>
<dbReference type="SFLD" id="SFLDS00005">
    <property type="entry name" value="Isoprenoid_Synthase_Type_I"/>
    <property type="match status" value="1"/>
</dbReference>
<keyword evidence="8" id="KW-1185">Reference proteome</keyword>
<dbReference type="PANTHER" id="PTHR12001:SF69">
    <property type="entry name" value="ALL TRANS-POLYPRENYL-DIPHOSPHATE SYNTHASE PDSS1"/>
    <property type="match status" value="1"/>
</dbReference>
<keyword evidence="4" id="KW-0479">Metal-binding</keyword>
<dbReference type="InterPro" id="IPR008949">
    <property type="entry name" value="Isoprenoid_synthase_dom_sf"/>
</dbReference>
<evidence type="ECO:0000256" key="2">
    <source>
        <dbReference type="ARBA" id="ARBA00006706"/>
    </source>
</evidence>
<gene>
    <name evidence="7" type="ORF">AKJ09_09597</name>
</gene>
<comment type="cofactor">
    <cofactor evidence="1">
        <name>Mg(2+)</name>
        <dbReference type="ChEBI" id="CHEBI:18420"/>
    </cofactor>
</comment>
<dbReference type="Gene3D" id="1.10.600.10">
    <property type="entry name" value="Farnesyl Diphosphate Synthase"/>
    <property type="match status" value="1"/>
</dbReference>
<organism evidence="7 8">
    <name type="scientific">Labilithrix luteola</name>
    <dbReference type="NCBI Taxonomy" id="1391654"/>
    <lineage>
        <taxon>Bacteria</taxon>
        <taxon>Pseudomonadati</taxon>
        <taxon>Myxococcota</taxon>
        <taxon>Polyangia</taxon>
        <taxon>Polyangiales</taxon>
        <taxon>Labilitrichaceae</taxon>
        <taxon>Labilithrix</taxon>
    </lineage>
</organism>
<dbReference type="PANTHER" id="PTHR12001">
    <property type="entry name" value="GERANYLGERANYL PYROPHOSPHATE SYNTHASE"/>
    <property type="match status" value="1"/>
</dbReference>
<accession>A0A0K1QB17</accession>
<dbReference type="AlphaFoldDB" id="A0A0K1QB17"/>
<evidence type="ECO:0000256" key="5">
    <source>
        <dbReference type="ARBA" id="ARBA00022842"/>
    </source>
</evidence>
<protein>
    <submittedName>
        <fullName evidence="7">Octaprenyl diphosphate synthase</fullName>
    </submittedName>
</protein>
<evidence type="ECO:0000256" key="3">
    <source>
        <dbReference type="ARBA" id="ARBA00022679"/>
    </source>
</evidence>
<dbReference type="GO" id="GO:0046872">
    <property type="term" value="F:metal ion binding"/>
    <property type="evidence" value="ECO:0007669"/>
    <property type="project" value="UniProtKB-KW"/>
</dbReference>
<dbReference type="InterPro" id="IPR033749">
    <property type="entry name" value="Polyprenyl_synt_CS"/>
</dbReference>
<dbReference type="InterPro" id="IPR000092">
    <property type="entry name" value="Polyprenyl_synt"/>
</dbReference>
<dbReference type="GO" id="GO:0008299">
    <property type="term" value="P:isoprenoid biosynthetic process"/>
    <property type="evidence" value="ECO:0007669"/>
    <property type="project" value="InterPro"/>
</dbReference>
<proteinExistence type="inferred from homology"/>